<keyword evidence="2" id="KW-1185">Reference proteome</keyword>
<accession>A0AAD1UGU3</accession>
<sequence>MKSTLKKPKRSRKCWRKWLKKKAMPSDYFTCGGSKNSSTTIGSINELPLWLLQKWSRFLERGRSLKELGEAEKKNLTNLLQKNLRNDRVTQGFTRRRERNRNRLFASRTGTNISKSPEELNLTASVQDHRNRNKGRNRFRISKGKNDLATMKNFRKKSGKNRKEEICLAMTKPCNKKKYANLSKDFTETKNSQIAKISHSSKKTAFRNIQTAEPNRVRNAWIMHNKQKVLMQQEREEREQKIAKNMKKLQQQYCKIKKERLLKYIVCFGNNSELVRRVMETRHASWSEIPDNSKIYNFKWKPFSYGIRFEEISLYGHQQVVNHIFNHEEITMKDKLFHNISEYCKEHKMDVFKYVPPTFILDFNSKGFINDLCYLEKLFEVFRTEEANSEEFQLSTTEKPPPYSQDSLDNFPSDLEHHKSHIGEGNLWFLKLTKLNRGRGIYVFDSMDQLISLINECTESVEGHSIVKIYGKTSKSKKNYAKVPTLSTNLCMKDTLSQRDSVKYRSSIFVIQKYIERPLLIQGRKFDIRIWALYWNKRVHIFEEGYIRTACEPFSNQNTDVSNQYIHLTNNAIQKFAKNYGTYEEGNQLSFGQFQEHMEAQDPCFKIHPILKQIEDSVVMTFRSIEHTFMQRPKNHDKSCFEIFGYDFMIDEHLKVWLIECNTNPCIEESSKLLQRIIPRMIDDALNLVLDETFSTQEPNLKDRYDKPRVSQFPIPGYEDTCNLWKSVLTLSI</sequence>
<dbReference type="PROSITE" id="PS51221">
    <property type="entry name" value="TTL"/>
    <property type="match status" value="1"/>
</dbReference>
<organism evidence="1 2">
    <name type="scientific">Euplotes crassus</name>
    <dbReference type="NCBI Taxonomy" id="5936"/>
    <lineage>
        <taxon>Eukaryota</taxon>
        <taxon>Sar</taxon>
        <taxon>Alveolata</taxon>
        <taxon>Ciliophora</taxon>
        <taxon>Intramacronucleata</taxon>
        <taxon>Spirotrichea</taxon>
        <taxon>Hypotrichia</taxon>
        <taxon>Euplotida</taxon>
        <taxon>Euplotidae</taxon>
        <taxon>Moneuplotes</taxon>
    </lineage>
</organism>
<dbReference type="EMBL" id="CAMPGE010010307">
    <property type="protein sequence ID" value="CAI2369156.1"/>
    <property type="molecule type" value="Genomic_DNA"/>
</dbReference>
<dbReference type="Gene3D" id="3.30.470.20">
    <property type="entry name" value="ATP-grasp fold, B domain"/>
    <property type="match status" value="1"/>
</dbReference>
<dbReference type="SUPFAM" id="SSF56059">
    <property type="entry name" value="Glutathione synthetase ATP-binding domain-like"/>
    <property type="match status" value="1"/>
</dbReference>
<dbReference type="Proteomes" id="UP001295684">
    <property type="component" value="Unassembled WGS sequence"/>
</dbReference>
<dbReference type="PANTHER" id="PTHR46069:SF1">
    <property type="entry name" value="CHROMOSOME UNDETERMINED SCAFFOLD_125, WHOLE GENOME SHOTGUN SEQUENCE"/>
    <property type="match status" value="1"/>
</dbReference>
<protein>
    <submittedName>
        <fullName evidence="1">Uncharacterized protein</fullName>
    </submittedName>
</protein>
<name>A0AAD1UGU3_EUPCR</name>
<dbReference type="InterPro" id="IPR004344">
    <property type="entry name" value="TTL/TTLL_fam"/>
</dbReference>
<dbReference type="Pfam" id="PF03133">
    <property type="entry name" value="TTL"/>
    <property type="match status" value="1"/>
</dbReference>
<gene>
    <name evidence="1" type="ORF">ECRASSUSDP1_LOCUS10454</name>
</gene>
<evidence type="ECO:0000313" key="2">
    <source>
        <dbReference type="Proteomes" id="UP001295684"/>
    </source>
</evidence>
<reference evidence="1" key="1">
    <citation type="submission" date="2023-07" db="EMBL/GenBank/DDBJ databases">
        <authorList>
            <consortium name="AG Swart"/>
            <person name="Singh M."/>
            <person name="Singh A."/>
            <person name="Seah K."/>
            <person name="Emmerich C."/>
        </authorList>
    </citation>
    <scope>NUCLEOTIDE SEQUENCE</scope>
    <source>
        <strain evidence="1">DP1</strain>
    </source>
</reference>
<dbReference type="PANTHER" id="PTHR46069">
    <property type="entry name" value="TUBULIN TYROSINE LIGASE"/>
    <property type="match status" value="1"/>
</dbReference>
<comment type="caution">
    <text evidence="1">The sequence shown here is derived from an EMBL/GenBank/DDBJ whole genome shotgun (WGS) entry which is preliminary data.</text>
</comment>
<proteinExistence type="predicted"/>
<evidence type="ECO:0000313" key="1">
    <source>
        <dbReference type="EMBL" id="CAI2369156.1"/>
    </source>
</evidence>
<dbReference type="AlphaFoldDB" id="A0AAD1UGU3"/>